<feature type="chain" id="PRO_5015428679" evidence="3">
    <location>
        <begin position="20"/>
        <end position="470"/>
    </location>
</feature>
<dbReference type="Proteomes" id="UP000236893">
    <property type="component" value="Unassembled WGS sequence"/>
</dbReference>
<keyword evidence="3" id="KW-0732">Signal</keyword>
<protein>
    <submittedName>
        <fullName evidence="4">D-alanyl-D-alanine carboxypeptidase/D-alanyl-D-alanine-endopeptidase</fullName>
    </submittedName>
</protein>
<dbReference type="GO" id="GO:0000270">
    <property type="term" value="P:peptidoglycan metabolic process"/>
    <property type="evidence" value="ECO:0007669"/>
    <property type="project" value="TreeGrafter"/>
</dbReference>
<evidence type="ECO:0000313" key="4">
    <source>
        <dbReference type="EMBL" id="POY35957.1"/>
    </source>
</evidence>
<keyword evidence="2" id="KW-0378">Hydrolase</keyword>
<gene>
    <name evidence="4" type="primary">dacB</name>
    <name evidence="4" type="ORF">C3K47_12165</name>
</gene>
<dbReference type="Pfam" id="PF02113">
    <property type="entry name" value="Peptidase_S13"/>
    <property type="match status" value="1"/>
</dbReference>
<dbReference type="GO" id="GO:0006508">
    <property type="term" value="P:proteolysis"/>
    <property type="evidence" value="ECO:0007669"/>
    <property type="project" value="InterPro"/>
</dbReference>
<evidence type="ECO:0000313" key="5">
    <source>
        <dbReference type="Proteomes" id="UP000236893"/>
    </source>
</evidence>
<feature type="signal peptide" evidence="3">
    <location>
        <begin position="1"/>
        <end position="19"/>
    </location>
</feature>
<proteinExistence type="inferred from homology"/>
<keyword evidence="5" id="KW-1185">Reference proteome</keyword>
<dbReference type="Gene3D" id="3.40.710.10">
    <property type="entry name" value="DD-peptidase/beta-lactamase superfamily"/>
    <property type="match status" value="1"/>
</dbReference>
<dbReference type="PANTHER" id="PTHR30023:SF0">
    <property type="entry name" value="PENICILLIN-SENSITIVE CARBOXYPEPTIDASE A"/>
    <property type="match status" value="1"/>
</dbReference>
<organism evidence="4 5">
    <name type="scientific">Solitalea longa</name>
    <dbReference type="NCBI Taxonomy" id="2079460"/>
    <lineage>
        <taxon>Bacteria</taxon>
        <taxon>Pseudomonadati</taxon>
        <taxon>Bacteroidota</taxon>
        <taxon>Sphingobacteriia</taxon>
        <taxon>Sphingobacteriales</taxon>
        <taxon>Sphingobacteriaceae</taxon>
        <taxon>Solitalea</taxon>
    </lineage>
</organism>
<keyword evidence="4" id="KW-0121">Carboxypeptidase</keyword>
<dbReference type="OrthoDB" id="9802627at2"/>
<dbReference type="AlphaFoldDB" id="A0A2S5A107"/>
<comment type="similarity">
    <text evidence="1">Belongs to the peptidase S13 family.</text>
</comment>
<comment type="caution">
    <text evidence="4">The sequence shown here is derived from an EMBL/GenBank/DDBJ whole genome shotgun (WGS) entry which is preliminary data.</text>
</comment>
<dbReference type="NCBIfam" id="TIGR00666">
    <property type="entry name" value="PBP4"/>
    <property type="match status" value="1"/>
</dbReference>
<evidence type="ECO:0000256" key="2">
    <source>
        <dbReference type="ARBA" id="ARBA00022801"/>
    </source>
</evidence>
<keyword evidence="4" id="KW-0645">Protease</keyword>
<reference evidence="4 5" key="1">
    <citation type="submission" date="2018-01" db="EMBL/GenBank/DDBJ databases">
        <authorList>
            <person name="Gaut B.S."/>
            <person name="Morton B.R."/>
            <person name="Clegg M.T."/>
            <person name="Duvall M.R."/>
        </authorList>
    </citation>
    <scope>NUCLEOTIDE SEQUENCE [LARGE SCALE GENOMIC DNA]</scope>
    <source>
        <strain evidence="4 5">HR-AV</strain>
    </source>
</reference>
<dbReference type="EMBL" id="PQVF01000008">
    <property type="protein sequence ID" value="POY35957.1"/>
    <property type="molecule type" value="Genomic_DNA"/>
</dbReference>
<sequence length="470" mass="51759">MKKILFLLLLSSFSISVFSQTLKQRLAGSISNLQNDPQLKYSSISLMVLNAKTGAEVYALNANVGLSTASTLKIITSASAFSLLGTDYTYKTQFGYSGYIDNQGVLHGNLIIKGNGDPTLATWRYEQTKENLVLNNLCNAVKFAGIKKIDGALIADDSAFSSQSLPDGWIWQDIGNYYGAGTSALTWRENQFDINLKPGKALGDSVKIISTKPSMPYLSLKNELITGPRGTGDEAYVFMAPYTTTGYIRGEVGIDEQNITVSAAVPDPAFECASQIKNALAQENGLKVEITTARRLTLENKTIPALTKTLVDIQSPKMSEIVYWFNKKSINLYGEQLLKTIAKEKGKTATTNNGIEQVLDHWNKQGIDKNSININDGSGLSPANRITSSAMARVLNYARNQQWFKSFYNSLPEANGLKMKDGYINGVRSYAGYADSKDGNTYTFVFIVNNFSGSPREMREKMWKVLDLLK</sequence>
<dbReference type="Gene3D" id="3.50.80.20">
    <property type="entry name" value="D-Ala-D-Ala carboxypeptidase C, peptidase S13"/>
    <property type="match status" value="1"/>
</dbReference>
<evidence type="ECO:0000256" key="1">
    <source>
        <dbReference type="ARBA" id="ARBA00006096"/>
    </source>
</evidence>
<dbReference type="GO" id="GO:0004185">
    <property type="term" value="F:serine-type carboxypeptidase activity"/>
    <property type="evidence" value="ECO:0007669"/>
    <property type="project" value="InterPro"/>
</dbReference>
<dbReference type="SUPFAM" id="SSF56601">
    <property type="entry name" value="beta-lactamase/transpeptidase-like"/>
    <property type="match status" value="1"/>
</dbReference>
<name>A0A2S5A107_9SPHI</name>
<dbReference type="PANTHER" id="PTHR30023">
    <property type="entry name" value="D-ALANYL-D-ALANINE CARBOXYPEPTIDASE"/>
    <property type="match status" value="1"/>
</dbReference>
<dbReference type="InterPro" id="IPR012338">
    <property type="entry name" value="Beta-lactam/transpept-like"/>
</dbReference>
<evidence type="ECO:0000256" key="3">
    <source>
        <dbReference type="SAM" id="SignalP"/>
    </source>
</evidence>
<dbReference type="RefSeq" id="WP_103789419.1">
    <property type="nucleotide sequence ID" value="NZ_PQVF01000008.1"/>
</dbReference>
<accession>A0A2S5A107</accession>
<dbReference type="PRINTS" id="PR00922">
    <property type="entry name" value="DADACBPTASE3"/>
</dbReference>
<dbReference type="InterPro" id="IPR000667">
    <property type="entry name" value="Peptidase_S13"/>
</dbReference>